<evidence type="ECO:0000259" key="9">
    <source>
        <dbReference type="PROSITE" id="PS50846"/>
    </source>
</evidence>
<organism evidence="10 11">
    <name type="scientific">Nitratireductor aquimarinus</name>
    <dbReference type="NCBI Taxonomy" id="889300"/>
    <lineage>
        <taxon>Bacteria</taxon>
        <taxon>Pseudomonadati</taxon>
        <taxon>Pseudomonadota</taxon>
        <taxon>Alphaproteobacteria</taxon>
        <taxon>Hyphomicrobiales</taxon>
        <taxon>Phyllobacteriaceae</taxon>
        <taxon>Nitratireductor</taxon>
    </lineage>
</organism>
<dbReference type="InterPro" id="IPR023299">
    <property type="entry name" value="ATPase_P-typ_cyto_dom_N"/>
</dbReference>
<dbReference type="InterPro" id="IPR008250">
    <property type="entry name" value="ATPase_P-typ_transduc_dom_A_sf"/>
</dbReference>
<keyword evidence="7 8" id="KW-0472">Membrane</keyword>
<evidence type="ECO:0000256" key="2">
    <source>
        <dbReference type="ARBA" id="ARBA00006024"/>
    </source>
</evidence>
<proteinExistence type="inferred from homology"/>
<feature type="transmembrane region" description="Helical" evidence="8">
    <location>
        <begin position="154"/>
        <end position="176"/>
    </location>
</feature>
<keyword evidence="4 8" id="KW-0479">Metal-binding</keyword>
<dbReference type="InterPro" id="IPR017969">
    <property type="entry name" value="Heavy-metal-associated_CS"/>
</dbReference>
<accession>A0ABU4ANN1</accession>
<evidence type="ECO:0000313" key="10">
    <source>
        <dbReference type="EMBL" id="MDV6227848.1"/>
    </source>
</evidence>
<comment type="similarity">
    <text evidence="2 8">Belongs to the cation transport ATPase (P-type) (TC 3.A.3) family. Type IB subfamily.</text>
</comment>
<dbReference type="InterPro" id="IPR036412">
    <property type="entry name" value="HAD-like_sf"/>
</dbReference>
<dbReference type="PANTHER" id="PTHR46594">
    <property type="entry name" value="P-TYPE CATION-TRANSPORTING ATPASE"/>
    <property type="match status" value="1"/>
</dbReference>
<dbReference type="Gene3D" id="3.30.70.100">
    <property type="match status" value="1"/>
</dbReference>
<evidence type="ECO:0000256" key="3">
    <source>
        <dbReference type="ARBA" id="ARBA00022692"/>
    </source>
</evidence>
<dbReference type="Pfam" id="PF00122">
    <property type="entry name" value="E1-E2_ATPase"/>
    <property type="match status" value="1"/>
</dbReference>
<dbReference type="InterPro" id="IPR023298">
    <property type="entry name" value="ATPase_P-typ_TM_dom_sf"/>
</dbReference>
<dbReference type="NCBIfam" id="TIGR01511">
    <property type="entry name" value="ATPase-IB1_Cu"/>
    <property type="match status" value="1"/>
</dbReference>
<dbReference type="InterPro" id="IPR036163">
    <property type="entry name" value="HMA_dom_sf"/>
</dbReference>
<feature type="transmembrane region" description="Helical" evidence="8">
    <location>
        <begin position="188"/>
        <end position="206"/>
    </location>
</feature>
<evidence type="ECO:0000256" key="6">
    <source>
        <dbReference type="ARBA" id="ARBA00022989"/>
    </source>
</evidence>
<dbReference type="PROSITE" id="PS01047">
    <property type="entry name" value="HMA_1"/>
    <property type="match status" value="1"/>
</dbReference>
<dbReference type="Gene3D" id="3.40.1110.10">
    <property type="entry name" value="Calcium-transporting ATPase, cytoplasmic domain N"/>
    <property type="match status" value="1"/>
</dbReference>
<dbReference type="PRINTS" id="PR00943">
    <property type="entry name" value="CUATPASE"/>
</dbReference>
<reference evidence="10 11" key="1">
    <citation type="submission" date="2023-10" db="EMBL/GenBank/DDBJ databases">
        <authorList>
            <person name="Venkata Ramana C."/>
            <person name="Sasikala C."/>
            <person name="Dhurka M."/>
        </authorList>
    </citation>
    <scope>NUCLEOTIDE SEQUENCE [LARGE SCALE GENOMIC DNA]</scope>
    <source>
        <strain evidence="10 11">KCTC 32151</strain>
    </source>
</reference>
<feature type="transmembrane region" description="Helical" evidence="8">
    <location>
        <begin position="690"/>
        <end position="707"/>
    </location>
</feature>
<dbReference type="NCBIfam" id="TIGR01525">
    <property type="entry name" value="ATPase-IB_hvy"/>
    <property type="match status" value="1"/>
</dbReference>
<dbReference type="RefSeq" id="WP_317561968.1">
    <property type="nucleotide sequence ID" value="NZ_JAWLIP010000007.1"/>
</dbReference>
<evidence type="ECO:0000256" key="5">
    <source>
        <dbReference type="ARBA" id="ARBA00022967"/>
    </source>
</evidence>
<dbReference type="Pfam" id="PF00702">
    <property type="entry name" value="Hydrolase"/>
    <property type="match status" value="1"/>
</dbReference>
<sequence length="761" mass="80721">MSCCAPGTEMALEAEQARDAGPRSEEILLASRTVGEGVKQTDLSVPGVHCGACIQTIENALGKLDGVVGARVNLSTKRVSVKWRDGELPPIIDTLNRLGYAAHLFDSVESGKDPVLSQLIRAVAISGFAASNIMLLSVSVWSGAEDSTRDLFHWLSALIALPALVFAGGIFYSSAWNALRHGRMNMDVPIALGVSLAYGLSIYETINSGQHAYFDASVSLLFFLLIGRTLDHVMRERARTAVKGLARLAPRGALVVAEDGGRDYLPLQEVTPGMKLVVAAGERIPVDGVVMTGASEMDCSMATGESAPQPVKPGSDVRAGMLNLTQPLVMESTATADTSFLAEMMRLMEAAEGGRAHYRRLADRASALYSPVVHATAFLTFLGWMAASGDWHRAITIAIAVLIITCPCALGLAVPIVQVVAARRLFENGIMVKDGAAMERFAQIDTAVFDKTGTLTLGIPELRNLADIDPQVLAIAASVASHSRHPFSRAILRAAGSARATTAFDSVEEVPGLGIEARSGDTVWRLGRAGWSLGREDAHENDAGGTVLSRNGEELAAFRFEDRLRPDAKKAVAFLQKNGVSVEIISGDSEEQVRDIAEKLGVERFQAGVLPGEKLDRMRALAAEGRKVLMVGDGLNDAPALAAAHVSMAPATAADIGRNAADFVFLRDNMLAVPLARDVSRRAGRLIRQNFGLAIIYNLLAVPIAVLGYVTPLVAAVAMSLSSLIVIGNALRLRTDRRLVGPAEAKAPTQGHNAPLAEAAA</sequence>
<dbReference type="CDD" id="cd00371">
    <property type="entry name" value="HMA"/>
    <property type="match status" value="1"/>
</dbReference>
<dbReference type="InterPro" id="IPR001757">
    <property type="entry name" value="P_typ_ATPase"/>
</dbReference>
<dbReference type="SUPFAM" id="SSF56784">
    <property type="entry name" value="HAD-like"/>
    <property type="match status" value="1"/>
</dbReference>
<feature type="transmembrane region" description="Helical" evidence="8">
    <location>
        <begin position="119"/>
        <end position="142"/>
    </location>
</feature>
<evidence type="ECO:0000256" key="4">
    <source>
        <dbReference type="ARBA" id="ARBA00022723"/>
    </source>
</evidence>
<dbReference type="Gene3D" id="3.40.50.1000">
    <property type="entry name" value="HAD superfamily/HAD-like"/>
    <property type="match status" value="1"/>
</dbReference>
<dbReference type="Proteomes" id="UP001185659">
    <property type="component" value="Unassembled WGS sequence"/>
</dbReference>
<dbReference type="PROSITE" id="PS00154">
    <property type="entry name" value="ATPASE_E1_E2"/>
    <property type="match status" value="1"/>
</dbReference>
<comment type="subcellular location">
    <subcellularLocation>
        <location evidence="8">Cell membrane</location>
    </subcellularLocation>
    <subcellularLocation>
        <location evidence="1">Membrane</location>
    </subcellularLocation>
</comment>
<dbReference type="InterPro" id="IPR006121">
    <property type="entry name" value="HMA_dom"/>
</dbReference>
<evidence type="ECO:0000256" key="1">
    <source>
        <dbReference type="ARBA" id="ARBA00004370"/>
    </source>
</evidence>
<dbReference type="SUPFAM" id="SSF81653">
    <property type="entry name" value="Calcium ATPase, transduction domain A"/>
    <property type="match status" value="1"/>
</dbReference>
<dbReference type="PANTHER" id="PTHR46594:SF4">
    <property type="entry name" value="P-TYPE CATION-TRANSPORTING ATPASE"/>
    <property type="match status" value="1"/>
</dbReference>
<feature type="transmembrane region" description="Helical" evidence="8">
    <location>
        <begin position="713"/>
        <end position="731"/>
    </location>
</feature>
<dbReference type="NCBIfam" id="TIGR01512">
    <property type="entry name" value="ATPase-IB2_Cd"/>
    <property type="match status" value="1"/>
</dbReference>
<comment type="caution">
    <text evidence="10">The sequence shown here is derived from an EMBL/GenBank/DDBJ whole genome shotgun (WGS) entry which is preliminary data.</text>
</comment>
<dbReference type="SUPFAM" id="SSF81665">
    <property type="entry name" value="Calcium ATPase, transmembrane domain M"/>
    <property type="match status" value="1"/>
</dbReference>
<feature type="transmembrane region" description="Helical" evidence="8">
    <location>
        <begin position="393"/>
        <end position="421"/>
    </location>
</feature>
<dbReference type="NCBIfam" id="TIGR01494">
    <property type="entry name" value="ATPase_P-type"/>
    <property type="match status" value="1"/>
</dbReference>
<name>A0ABU4ANN1_9HYPH</name>
<feature type="transmembrane region" description="Helical" evidence="8">
    <location>
        <begin position="212"/>
        <end position="230"/>
    </location>
</feature>
<dbReference type="InterPro" id="IPR023214">
    <property type="entry name" value="HAD_sf"/>
</dbReference>
<dbReference type="PROSITE" id="PS50846">
    <property type="entry name" value="HMA_2"/>
    <property type="match status" value="1"/>
</dbReference>
<evidence type="ECO:0000256" key="7">
    <source>
        <dbReference type="ARBA" id="ARBA00023136"/>
    </source>
</evidence>
<dbReference type="Gene3D" id="2.70.150.10">
    <property type="entry name" value="Calcium-transporting ATPase, cytoplasmic transduction domain A"/>
    <property type="match status" value="1"/>
</dbReference>
<keyword evidence="11" id="KW-1185">Reference proteome</keyword>
<keyword evidence="8" id="KW-0067">ATP-binding</keyword>
<feature type="transmembrane region" description="Helical" evidence="8">
    <location>
        <begin position="367"/>
        <end position="387"/>
    </location>
</feature>
<dbReference type="Pfam" id="PF00403">
    <property type="entry name" value="HMA"/>
    <property type="match status" value="1"/>
</dbReference>
<dbReference type="SUPFAM" id="SSF55008">
    <property type="entry name" value="HMA, heavy metal-associated domain"/>
    <property type="match status" value="1"/>
</dbReference>
<evidence type="ECO:0000256" key="8">
    <source>
        <dbReference type="RuleBase" id="RU362081"/>
    </source>
</evidence>
<dbReference type="EMBL" id="JAWLIP010000007">
    <property type="protein sequence ID" value="MDV6227848.1"/>
    <property type="molecule type" value="Genomic_DNA"/>
</dbReference>
<dbReference type="InterPro" id="IPR018303">
    <property type="entry name" value="ATPase_P-typ_P_site"/>
</dbReference>
<keyword evidence="8" id="KW-0547">Nucleotide-binding</keyword>
<dbReference type="PRINTS" id="PR00119">
    <property type="entry name" value="CATATPASE"/>
</dbReference>
<gene>
    <name evidence="10" type="ORF">R2G56_16250</name>
</gene>
<dbReference type="InterPro" id="IPR027256">
    <property type="entry name" value="P-typ_ATPase_IB"/>
</dbReference>
<feature type="domain" description="HMA" evidence="9">
    <location>
        <begin position="39"/>
        <end position="103"/>
    </location>
</feature>
<evidence type="ECO:0000313" key="11">
    <source>
        <dbReference type="Proteomes" id="UP001185659"/>
    </source>
</evidence>
<protein>
    <submittedName>
        <fullName evidence="10">Cation-translocating P-type ATPase</fullName>
    </submittedName>
</protein>
<dbReference type="InterPro" id="IPR059000">
    <property type="entry name" value="ATPase_P-type_domA"/>
</dbReference>
<keyword evidence="6 8" id="KW-1133">Transmembrane helix</keyword>
<dbReference type="CDD" id="cd02092">
    <property type="entry name" value="P-type_ATPase_FixI-like"/>
    <property type="match status" value="1"/>
</dbReference>
<keyword evidence="8" id="KW-1003">Cell membrane</keyword>
<keyword evidence="3 8" id="KW-0812">Transmembrane</keyword>
<keyword evidence="5" id="KW-1278">Translocase</keyword>